<dbReference type="InterPro" id="IPR011051">
    <property type="entry name" value="RmlC_Cupin_sf"/>
</dbReference>
<protein>
    <submittedName>
        <fullName evidence="2">Cupin</fullName>
    </submittedName>
</protein>
<dbReference type="SUPFAM" id="SSF51182">
    <property type="entry name" value="RmlC-like cupins"/>
    <property type="match status" value="1"/>
</dbReference>
<dbReference type="CDD" id="cd02222">
    <property type="entry name" value="cupin_TM1459-like"/>
    <property type="match status" value="1"/>
</dbReference>
<evidence type="ECO:0000313" key="2">
    <source>
        <dbReference type="EMBL" id="POZ93220.1"/>
    </source>
</evidence>
<keyword evidence="3" id="KW-1185">Reference proteome</keyword>
<name>A0A2S5EJB8_9BACT</name>
<evidence type="ECO:0000259" key="1">
    <source>
        <dbReference type="Pfam" id="PF07883"/>
    </source>
</evidence>
<dbReference type="Proteomes" id="UP000236950">
    <property type="component" value="Unassembled WGS sequence"/>
</dbReference>
<feature type="domain" description="Cupin type-2" evidence="1">
    <location>
        <begin position="47"/>
        <end position="114"/>
    </location>
</feature>
<dbReference type="Pfam" id="PF07883">
    <property type="entry name" value="Cupin_2"/>
    <property type="match status" value="1"/>
</dbReference>
<accession>A0A2S5EJB8</accession>
<dbReference type="RefSeq" id="WP_103898137.1">
    <property type="nucleotide sequence ID" value="NZ_JALY01000059.1"/>
</dbReference>
<sequence length="122" mass="13725">MSQEKAIIGKAKEVKPLIINNEMTKDVEKRILIGKSNYGAPNFVMRLFTVKPGGYSPRHSHRWEHEIFIVKGKAEVYDGEKYNTVEAGSFVYVPGGIEHQLKNAGDEDLEFICVIPTSADEE</sequence>
<dbReference type="InterPro" id="IPR014710">
    <property type="entry name" value="RmlC-like_jellyroll"/>
</dbReference>
<dbReference type="PANTHER" id="PTHR37694">
    <property type="entry name" value="SLR8022 PROTEIN"/>
    <property type="match status" value="1"/>
</dbReference>
<proteinExistence type="predicted"/>
<dbReference type="EMBL" id="JALY01000059">
    <property type="protein sequence ID" value="POZ93220.1"/>
    <property type="molecule type" value="Genomic_DNA"/>
</dbReference>
<dbReference type="Gene3D" id="2.60.120.10">
    <property type="entry name" value="Jelly Rolls"/>
    <property type="match status" value="1"/>
</dbReference>
<organism evidence="2 3">
    <name type="scientific">Petrotoga halophila DSM 16923</name>
    <dbReference type="NCBI Taxonomy" id="1122953"/>
    <lineage>
        <taxon>Bacteria</taxon>
        <taxon>Thermotogati</taxon>
        <taxon>Thermotogota</taxon>
        <taxon>Thermotogae</taxon>
        <taxon>Petrotogales</taxon>
        <taxon>Petrotogaceae</taxon>
        <taxon>Petrotoga</taxon>
    </lineage>
</organism>
<comment type="caution">
    <text evidence="2">The sequence shown here is derived from an EMBL/GenBank/DDBJ whole genome shotgun (WGS) entry which is preliminary data.</text>
</comment>
<evidence type="ECO:0000313" key="3">
    <source>
        <dbReference type="Proteomes" id="UP000236950"/>
    </source>
</evidence>
<dbReference type="AlphaFoldDB" id="A0A2S5EJB8"/>
<reference evidence="2 3" key="1">
    <citation type="submission" date="2014-01" db="EMBL/GenBank/DDBJ databases">
        <title>Comparative genomics of Petrotoga.</title>
        <authorList>
            <person name="Chow K."/>
            <person name="Charchuk R."/>
            <person name="Nesbo C.L."/>
        </authorList>
    </citation>
    <scope>NUCLEOTIDE SEQUENCE [LARGE SCALE GENOMIC DNA]</scope>
    <source>
        <strain evidence="2 3">DSM 16923</strain>
    </source>
</reference>
<dbReference type="PANTHER" id="PTHR37694:SF1">
    <property type="entry name" value="SLR8022 PROTEIN"/>
    <property type="match status" value="1"/>
</dbReference>
<dbReference type="InterPro" id="IPR013096">
    <property type="entry name" value="Cupin_2"/>
</dbReference>
<gene>
    <name evidence="2" type="ORF">AA81_02825</name>
</gene>